<comment type="caution">
    <text evidence="8">The sequence shown here is derived from an EMBL/GenBank/DDBJ whole genome shotgun (WGS) entry which is preliminary data.</text>
</comment>
<dbReference type="Gene3D" id="2.60.120.200">
    <property type="match status" value="1"/>
</dbReference>
<feature type="active site" description="Proton acceptor" evidence="4">
    <location>
        <position position="47"/>
    </location>
</feature>
<dbReference type="PANTHER" id="PTHR42812:SF15">
    <property type="entry name" value="HYDROLASE, PUTATIVE (AFU_ORTHOLOGUE AFUA_2G00930)-RELATED"/>
    <property type="match status" value="1"/>
</dbReference>
<dbReference type="Gene3D" id="2.115.10.20">
    <property type="entry name" value="Glycosyl hydrolase domain, family 43"/>
    <property type="match status" value="1"/>
</dbReference>
<evidence type="ECO:0000313" key="8">
    <source>
        <dbReference type="EMBL" id="HIT59222.1"/>
    </source>
</evidence>
<accession>A0A9D1GUA4</accession>
<reference evidence="8" key="2">
    <citation type="journal article" date="2021" name="PeerJ">
        <title>Extensive microbial diversity within the chicken gut microbiome revealed by metagenomics and culture.</title>
        <authorList>
            <person name="Gilroy R."/>
            <person name="Ravi A."/>
            <person name="Getino M."/>
            <person name="Pursley I."/>
            <person name="Horton D.L."/>
            <person name="Alikhan N.F."/>
            <person name="Baker D."/>
            <person name="Gharbi K."/>
            <person name="Hall N."/>
            <person name="Watson M."/>
            <person name="Adriaenssens E.M."/>
            <person name="Foster-Nyarko E."/>
            <person name="Jarju S."/>
            <person name="Secka A."/>
            <person name="Antonio M."/>
            <person name="Oren A."/>
            <person name="Chaudhuri R.R."/>
            <person name="La Ragione R."/>
            <person name="Hildebrand F."/>
            <person name="Pallen M.J."/>
        </authorList>
    </citation>
    <scope>NUCLEOTIDE SEQUENCE</scope>
    <source>
        <strain evidence="8">CHK33-4379</strain>
    </source>
</reference>
<name>A0A9D1GUA4_9FIRM</name>
<evidence type="ECO:0000256" key="5">
    <source>
        <dbReference type="PIRSR" id="PIRSR606710-2"/>
    </source>
</evidence>
<dbReference type="EMBL" id="DVLL01000021">
    <property type="protein sequence ID" value="HIT59222.1"/>
    <property type="molecule type" value="Genomic_DNA"/>
</dbReference>
<evidence type="ECO:0000256" key="4">
    <source>
        <dbReference type="PIRSR" id="PIRSR606710-1"/>
    </source>
</evidence>
<dbReference type="SUPFAM" id="SSF75005">
    <property type="entry name" value="Arabinanase/levansucrase/invertase"/>
    <property type="match status" value="1"/>
</dbReference>
<dbReference type="GO" id="GO:0005975">
    <property type="term" value="P:carbohydrate metabolic process"/>
    <property type="evidence" value="ECO:0007669"/>
    <property type="project" value="InterPro"/>
</dbReference>
<dbReference type="Pfam" id="PF04616">
    <property type="entry name" value="Glyco_hydro_43"/>
    <property type="match status" value="1"/>
</dbReference>
<dbReference type="InterPro" id="IPR013320">
    <property type="entry name" value="ConA-like_dom_sf"/>
</dbReference>
<dbReference type="PANTHER" id="PTHR42812">
    <property type="entry name" value="BETA-XYLOSIDASE"/>
    <property type="match status" value="1"/>
</dbReference>
<dbReference type="InterPro" id="IPR041542">
    <property type="entry name" value="GH43_C2"/>
</dbReference>
<evidence type="ECO:0000256" key="2">
    <source>
        <dbReference type="ARBA" id="ARBA00022801"/>
    </source>
</evidence>
<evidence type="ECO:0000259" key="7">
    <source>
        <dbReference type="Pfam" id="PF17851"/>
    </source>
</evidence>
<dbReference type="SUPFAM" id="SSF49899">
    <property type="entry name" value="Concanavalin A-like lectins/glucanases"/>
    <property type="match status" value="1"/>
</dbReference>
<proteinExistence type="inferred from homology"/>
<protein>
    <submittedName>
        <fullName evidence="8">Glycoside hydrolase 43 family protein</fullName>
    </submittedName>
</protein>
<dbReference type="AlphaFoldDB" id="A0A9D1GUA4"/>
<dbReference type="Proteomes" id="UP000824136">
    <property type="component" value="Unassembled WGS sequence"/>
</dbReference>
<evidence type="ECO:0000256" key="3">
    <source>
        <dbReference type="ARBA" id="ARBA00023295"/>
    </source>
</evidence>
<dbReference type="InterPro" id="IPR051795">
    <property type="entry name" value="Glycosyl_Hydrlase_43"/>
</dbReference>
<evidence type="ECO:0000256" key="1">
    <source>
        <dbReference type="ARBA" id="ARBA00009865"/>
    </source>
</evidence>
<comment type="similarity">
    <text evidence="1 6">Belongs to the glycosyl hydrolase 43 family.</text>
</comment>
<dbReference type="GO" id="GO:0004553">
    <property type="term" value="F:hydrolase activity, hydrolyzing O-glycosyl compounds"/>
    <property type="evidence" value="ECO:0007669"/>
    <property type="project" value="InterPro"/>
</dbReference>
<keyword evidence="2 6" id="KW-0378">Hydrolase</keyword>
<dbReference type="InterPro" id="IPR023296">
    <property type="entry name" value="Glyco_hydro_beta-prop_sf"/>
</dbReference>
<dbReference type="InterPro" id="IPR006710">
    <property type="entry name" value="Glyco_hydro_43"/>
</dbReference>
<reference evidence="8" key="1">
    <citation type="submission" date="2020-10" db="EMBL/GenBank/DDBJ databases">
        <authorList>
            <person name="Gilroy R."/>
        </authorList>
    </citation>
    <scope>NUCLEOTIDE SEQUENCE</scope>
    <source>
        <strain evidence="8">CHK33-4379</strain>
    </source>
</reference>
<dbReference type="CDD" id="cd09001">
    <property type="entry name" value="GH43_FsAxh1-like"/>
    <property type="match status" value="1"/>
</dbReference>
<keyword evidence="3 6" id="KW-0326">Glycosidase</keyword>
<sequence length="546" mass="61943">MTLTLLASCTDEGKEGVNNQLSNNQDISADEGKIVADNPILWADVPDPDVIRVDDTYYMTSTTMYFNPGVPIMKSYDLVHWELIGYVYETLENSLRTDLIGENNSYAQGSWASSIRYYDGYFYVLFCALDQGKSYIFKTEDIENPDWIRYDFNRVFHDASLFFEDDGTPYIIYGAGDVYITELEKDCSKVKEGGVDQKLLNTGVAEGLSGAEGSHFYKIDGTYYLTMISYATNTPGVARCELCFRSDELLGEYEGKVVLCDSMDYYGNGVAQGGIVETPEGDWYALLFQDHGAVGRIPVLQPVTWVDGWPMMGENGEAVKQIAVTSDAESWQESTLMYNDEFDYDENKLALYWQWNHNPEEELWSVTDREGWFRITTGRVDSDIFHAKNTLTQRTEGPTCTSEVLLDASCLNNGDYAGIAAFQSFCGMVGVRVDEDGKKYAYFARQTRGEEMSIVTEDEITQDEIYLKIEYRFSKIDENGIITSEDQARFYYSLDGENWVKIGKGFTMSYSLDLFTGYRTALYCYSTIAEGGHADFDYYHTTKGER</sequence>
<organism evidence="8 9">
    <name type="scientific">Candidatus Faeciplasma pullistercoris</name>
    <dbReference type="NCBI Taxonomy" id="2840800"/>
    <lineage>
        <taxon>Bacteria</taxon>
        <taxon>Bacillati</taxon>
        <taxon>Bacillota</taxon>
        <taxon>Clostridia</taxon>
        <taxon>Eubacteriales</taxon>
        <taxon>Oscillospiraceae</taxon>
        <taxon>Oscillospiraceae incertae sedis</taxon>
        <taxon>Candidatus Faeciplasma</taxon>
    </lineage>
</organism>
<dbReference type="Pfam" id="PF17851">
    <property type="entry name" value="GH43_C2"/>
    <property type="match status" value="1"/>
</dbReference>
<evidence type="ECO:0000313" key="9">
    <source>
        <dbReference type="Proteomes" id="UP000824136"/>
    </source>
</evidence>
<evidence type="ECO:0000256" key="6">
    <source>
        <dbReference type="RuleBase" id="RU361187"/>
    </source>
</evidence>
<gene>
    <name evidence="8" type="ORF">IAC39_05895</name>
</gene>
<feature type="active site" description="Proton donor" evidence="4">
    <location>
        <position position="212"/>
    </location>
</feature>
<feature type="site" description="Important for catalytic activity, responsible for pKa modulation of the active site Glu and correct orientation of both the proton donor and substrate" evidence="5">
    <location>
        <position position="158"/>
    </location>
</feature>
<feature type="domain" description="Beta-xylosidase C-terminal Concanavalin A-like" evidence="7">
    <location>
        <begin position="343"/>
        <end position="540"/>
    </location>
</feature>